<dbReference type="Gene3D" id="3.30.360.10">
    <property type="entry name" value="Dihydrodipicolinate Reductase, domain 2"/>
    <property type="match status" value="1"/>
</dbReference>
<dbReference type="Pfam" id="PF01408">
    <property type="entry name" value="GFO_IDH_MocA"/>
    <property type="match status" value="1"/>
</dbReference>
<name>A0A410P2R9_VELA1</name>
<dbReference type="PANTHER" id="PTHR43377">
    <property type="entry name" value="BILIVERDIN REDUCTASE A"/>
    <property type="match status" value="1"/>
</dbReference>
<dbReference type="PANTHER" id="PTHR43377:SF1">
    <property type="entry name" value="BILIVERDIN REDUCTASE A"/>
    <property type="match status" value="1"/>
</dbReference>
<reference evidence="3 4" key="1">
    <citation type="submission" date="2017-01" db="EMBL/GenBank/DDBJ databases">
        <title>First insights into the biology of 'candidatus Vampirococcus archaeovorus'.</title>
        <authorList>
            <person name="Kizina J."/>
            <person name="Jordan S."/>
            <person name="Stueber K."/>
            <person name="Reinhardt R."/>
            <person name="Harder J."/>
        </authorList>
    </citation>
    <scope>NUCLEOTIDE SEQUENCE [LARGE SCALE GENOMIC DNA]</scope>
    <source>
        <strain evidence="3 4">LiM</strain>
    </source>
</reference>
<gene>
    <name evidence="3" type="ORF">BU251_00820</name>
</gene>
<dbReference type="Gene3D" id="3.40.50.720">
    <property type="entry name" value="NAD(P)-binding Rossmann-like Domain"/>
    <property type="match status" value="1"/>
</dbReference>
<dbReference type="RefSeq" id="WP_128699014.1">
    <property type="nucleotide sequence ID" value="NZ_CP019384.1"/>
</dbReference>
<dbReference type="OrthoDB" id="9782091at2"/>
<dbReference type="Pfam" id="PF22725">
    <property type="entry name" value="GFO_IDH_MocA_C3"/>
    <property type="match status" value="1"/>
</dbReference>
<dbReference type="EMBL" id="CP019384">
    <property type="protein sequence ID" value="QAT16378.1"/>
    <property type="molecule type" value="Genomic_DNA"/>
</dbReference>
<accession>A0A410P2R9</accession>
<proteinExistence type="predicted"/>
<dbReference type="InterPro" id="IPR051450">
    <property type="entry name" value="Gfo/Idh/MocA_Oxidoreductases"/>
</dbReference>
<evidence type="ECO:0000313" key="4">
    <source>
        <dbReference type="Proteomes" id="UP000287243"/>
    </source>
</evidence>
<dbReference type="InterPro" id="IPR036291">
    <property type="entry name" value="NAD(P)-bd_dom_sf"/>
</dbReference>
<evidence type="ECO:0000259" key="1">
    <source>
        <dbReference type="Pfam" id="PF01408"/>
    </source>
</evidence>
<feature type="domain" description="Gfo/Idh/MocA-like oxidoreductase N-terminal" evidence="1">
    <location>
        <begin position="5"/>
        <end position="121"/>
    </location>
</feature>
<dbReference type="KEGG" id="vai:BU251_00820"/>
<dbReference type="InterPro" id="IPR055170">
    <property type="entry name" value="GFO_IDH_MocA-like_dom"/>
</dbReference>
<evidence type="ECO:0000313" key="3">
    <source>
        <dbReference type="EMBL" id="QAT16378.1"/>
    </source>
</evidence>
<dbReference type="GO" id="GO:0000166">
    <property type="term" value="F:nucleotide binding"/>
    <property type="evidence" value="ECO:0007669"/>
    <property type="project" value="InterPro"/>
</dbReference>
<dbReference type="InterPro" id="IPR000683">
    <property type="entry name" value="Gfo/Idh/MocA-like_OxRdtase_N"/>
</dbReference>
<feature type="domain" description="GFO/IDH/MocA-like oxidoreductase" evidence="2">
    <location>
        <begin position="152"/>
        <end position="222"/>
    </location>
</feature>
<dbReference type="SUPFAM" id="SSF55347">
    <property type="entry name" value="Glyceraldehyde-3-phosphate dehydrogenase-like, C-terminal domain"/>
    <property type="match status" value="1"/>
</dbReference>
<organism evidence="3 4">
    <name type="scientific">Velamenicoccus archaeovorus</name>
    <dbReference type="NCBI Taxonomy" id="1930593"/>
    <lineage>
        <taxon>Bacteria</taxon>
        <taxon>Pseudomonadati</taxon>
        <taxon>Candidatus Omnitrophota</taxon>
        <taxon>Candidatus Velamenicoccus</taxon>
    </lineage>
</organism>
<dbReference type="AlphaFoldDB" id="A0A410P2R9"/>
<sequence>MPHELKVAVIGCGRLGSIHTRVYTEIPYIRLVGVCDIDAVRAEQLAQTHHTQAFTDYKTLIPQADIVSIATPTSTHFEVAKFAIAHKKHVLIEKPITNDLRQARKLIRLARRFRVILQVGHVERFNSAFIAAQKIVHQPRFIECHRLSPFPNRSLDIGVVFDLMIHDIDIILGLIQSKITHIDAVGVNVLTPFEDIANVRLHFRNGCIVNLTASRISDEVMRKIRIFLKDTYISLDYQVQEAFVYKKENHSITKTAIPIEKEEPIKKEIESFTVCVRNHRQPVVSGIEAYEALRLATKITRIIRHRAAKIV</sequence>
<dbReference type="Proteomes" id="UP000287243">
    <property type="component" value="Chromosome"/>
</dbReference>
<evidence type="ECO:0000259" key="2">
    <source>
        <dbReference type="Pfam" id="PF22725"/>
    </source>
</evidence>
<protein>
    <submittedName>
        <fullName evidence="3">UDP-N-acetylglucosamine 3-dehydrogenase</fullName>
    </submittedName>
</protein>
<dbReference type="SUPFAM" id="SSF51735">
    <property type="entry name" value="NAD(P)-binding Rossmann-fold domains"/>
    <property type="match status" value="1"/>
</dbReference>
<keyword evidence="4" id="KW-1185">Reference proteome</keyword>